<dbReference type="GO" id="GO:0008009">
    <property type="term" value="F:chemokine activity"/>
    <property type="evidence" value="ECO:0007669"/>
    <property type="project" value="InterPro"/>
</dbReference>
<dbReference type="GO" id="GO:0048020">
    <property type="term" value="F:CCR chemokine receptor binding"/>
    <property type="evidence" value="ECO:0007669"/>
    <property type="project" value="TreeGrafter"/>
</dbReference>
<dbReference type="GO" id="GO:0070098">
    <property type="term" value="P:chemokine-mediated signaling pathway"/>
    <property type="evidence" value="ECO:0007669"/>
    <property type="project" value="TreeGrafter"/>
</dbReference>
<keyword evidence="6 8" id="KW-0732">Signal</keyword>
<comment type="caution">
    <text evidence="10">The sequence shown here is derived from an EMBL/GenBank/DDBJ whole genome shotgun (WGS) entry which is preliminary data.</text>
</comment>
<dbReference type="GO" id="GO:0061844">
    <property type="term" value="P:antimicrobial humoral immune response mediated by antimicrobial peptide"/>
    <property type="evidence" value="ECO:0007669"/>
    <property type="project" value="TreeGrafter"/>
</dbReference>
<feature type="domain" description="Chemokine interleukin-8-like" evidence="9">
    <location>
        <begin position="33"/>
        <end position="91"/>
    </location>
</feature>
<dbReference type="GO" id="GO:0030335">
    <property type="term" value="P:positive regulation of cell migration"/>
    <property type="evidence" value="ECO:0007669"/>
    <property type="project" value="TreeGrafter"/>
</dbReference>
<dbReference type="InterPro" id="IPR001811">
    <property type="entry name" value="Chemokine_IL8-like_dom"/>
</dbReference>
<evidence type="ECO:0000313" key="10">
    <source>
        <dbReference type="EMBL" id="KAK7804482.1"/>
    </source>
</evidence>
<comment type="similarity">
    <text evidence="2 8">Belongs to the intercrine beta (chemokine CC) family.</text>
</comment>
<evidence type="ECO:0000259" key="9">
    <source>
        <dbReference type="SMART" id="SM00199"/>
    </source>
</evidence>
<dbReference type="GO" id="GO:0005615">
    <property type="term" value="C:extracellular space"/>
    <property type="evidence" value="ECO:0007669"/>
    <property type="project" value="UniProtKB-KW"/>
</dbReference>
<dbReference type="Gene3D" id="2.40.50.40">
    <property type="match status" value="1"/>
</dbReference>
<dbReference type="GO" id="GO:0048245">
    <property type="term" value="P:eosinophil chemotaxis"/>
    <property type="evidence" value="ECO:0007669"/>
    <property type="project" value="TreeGrafter"/>
</dbReference>
<dbReference type="PANTHER" id="PTHR12015">
    <property type="entry name" value="SMALL INDUCIBLE CYTOKINE A"/>
    <property type="match status" value="1"/>
</dbReference>
<evidence type="ECO:0000256" key="1">
    <source>
        <dbReference type="ARBA" id="ARBA00004613"/>
    </source>
</evidence>
<evidence type="ECO:0000256" key="3">
    <source>
        <dbReference type="ARBA" id="ARBA00022500"/>
    </source>
</evidence>
<dbReference type="Pfam" id="PF00048">
    <property type="entry name" value="IL8"/>
    <property type="match status" value="1"/>
</dbReference>
<dbReference type="PANTHER" id="PTHR12015:SF102">
    <property type="entry name" value="C-C MOTIF CHEMOKINE 22"/>
    <property type="match status" value="1"/>
</dbReference>
<evidence type="ECO:0000256" key="5">
    <source>
        <dbReference type="ARBA" id="ARBA00022525"/>
    </source>
</evidence>
<evidence type="ECO:0000256" key="2">
    <source>
        <dbReference type="ARBA" id="ARBA00010868"/>
    </source>
</evidence>
<sequence length="92" mass="10419">MAGLRTLLLVTLVLLAVVVQTPDAAPYGTNVEDSICCQDYLRHPLPARVVKEYFWTSKSCRKPGIVLITMKNRDICADPRMPWVKRLLHKLA</sequence>
<evidence type="ECO:0000256" key="6">
    <source>
        <dbReference type="ARBA" id="ARBA00022729"/>
    </source>
</evidence>
<dbReference type="GO" id="GO:0006954">
    <property type="term" value="P:inflammatory response"/>
    <property type="evidence" value="ECO:0007669"/>
    <property type="project" value="TreeGrafter"/>
</dbReference>
<dbReference type="InterPro" id="IPR000827">
    <property type="entry name" value="Chemokine_CC_CS"/>
</dbReference>
<name>A0AAW0HQX4_MYOGA</name>
<dbReference type="PRINTS" id="PR00436">
    <property type="entry name" value="INTERLEUKIN8"/>
</dbReference>
<keyword evidence="7" id="KW-1015">Disulfide bond</keyword>
<evidence type="ECO:0000256" key="4">
    <source>
        <dbReference type="ARBA" id="ARBA00022514"/>
    </source>
</evidence>
<dbReference type="SMART" id="SM00199">
    <property type="entry name" value="SCY"/>
    <property type="match status" value="1"/>
</dbReference>
<accession>A0AAW0HQX4</accession>
<dbReference type="InterPro" id="IPR036048">
    <property type="entry name" value="Interleukin_8-like_sf"/>
</dbReference>
<dbReference type="CDD" id="cd00272">
    <property type="entry name" value="Chemokine_CC"/>
    <property type="match status" value="1"/>
</dbReference>
<feature type="chain" id="PRO_5043113942" description="C-C motif chemokine" evidence="8">
    <location>
        <begin position="25"/>
        <end position="92"/>
    </location>
</feature>
<dbReference type="EMBL" id="JBBHLL010000377">
    <property type="protein sequence ID" value="KAK7804482.1"/>
    <property type="molecule type" value="Genomic_DNA"/>
</dbReference>
<gene>
    <name evidence="10" type="ORF">U0070_022100</name>
</gene>
<organism evidence="10 11">
    <name type="scientific">Myodes glareolus</name>
    <name type="common">Bank vole</name>
    <name type="synonym">Clethrionomys glareolus</name>
    <dbReference type="NCBI Taxonomy" id="447135"/>
    <lineage>
        <taxon>Eukaryota</taxon>
        <taxon>Metazoa</taxon>
        <taxon>Chordata</taxon>
        <taxon>Craniata</taxon>
        <taxon>Vertebrata</taxon>
        <taxon>Euteleostomi</taxon>
        <taxon>Mammalia</taxon>
        <taxon>Eutheria</taxon>
        <taxon>Euarchontoglires</taxon>
        <taxon>Glires</taxon>
        <taxon>Rodentia</taxon>
        <taxon>Myomorpha</taxon>
        <taxon>Muroidea</taxon>
        <taxon>Cricetidae</taxon>
        <taxon>Arvicolinae</taxon>
        <taxon>Myodes</taxon>
    </lineage>
</organism>
<proteinExistence type="inferred from homology"/>
<reference evidence="10 11" key="1">
    <citation type="journal article" date="2023" name="bioRxiv">
        <title>Conserved and derived expression patterns and positive selection on dental genes reveal complex evolutionary context of ever-growing rodent molars.</title>
        <authorList>
            <person name="Calamari Z.T."/>
            <person name="Song A."/>
            <person name="Cohen E."/>
            <person name="Akter M."/>
            <person name="Roy R.D."/>
            <person name="Hallikas O."/>
            <person name="Christensen M.M."/>
            <person name="Li P."/>
            <person name="Marangoni P."/>
            <person name="Jernvall J."/>
            <person name="Klein O.D."/>
        </authorList>
    </citation>
    <scope>NUCLEOTIDE SEQUENCE [LARGE SCALE GENOMIC DNA]</scope>
    <source>
        <strain evidence="10">V071</strain>
    </source>
</reference>
<keyword evidence="11" id="KW-1185">Reference proteome</keyword>
<protein>
    <recommendedName>
        <fullName evidence="8">C-C motif chemokine</fullName>
    </recommendedName>
</protein>
<evidence type="ECO:0000256" key="8">
    <source>
        <dbReference type="RuleBase" id="RU361150"/>
    </source>
</evidence>
<feature type="signal peptide" evidence="8">
    <location>
        <begin position="1"/>
        <end position="24"/>
    </location>
</feature>
<dbReference type="PROSITE" id="PS00472">
    <property type="entry name" value="SMALL_CYTOKINES_CC"/>
    <property type="match status" value="1"/>
</dbReference>
<keyword evidence="5 8" id="KW-0964">Secreted</keyword>
<dbReference type="Proteomes" id="UP001488838">
    <property type="component" value="Unassembled WGS sequence"/>
</dbReference>
<dbReference type="InterPro" id="IPR039809">
    <property type="entry name" value="Chemokine_b/g/d"/>
</dbReference>
<dbReference type="SUPFAM" id="SSF54117">
    <property type="entry name" value="Interleukin 8-like chemokines"/>
    <property type="match status" value="1"/>
</dbReference>
<comment type="subcellular location">
    <subcellularLocation>
        <location evidence="1 8">Secreted</location>
    </subcellularLocation>
</comment>
<keyword evidence="4 8" id="KW-0202">Cytokine</keyword>
<dbReference type="AlphaFoldDB" id="A0AAW0HQX4"/>
<keyword evidence="3 8" id="KW-0145">Chemotaxis</keyword>
<dbReference type="FunFam" id="2.40.50.40:FF:000025">
    <property type="entry name" value="C-C motif chemokine"/>
    <property type="match status" value="1"/>
</dbReference>
<evidence type="ECO:0000256" key="7">
    <source>
        <dbReference type="ARBA" id="ARBA00023157"/>
    </source>
</evidence>
<evidence type="ECO:0000313" key="11">
    <source>
        <dbReference type="Proteomes" id="UP001488838"/>
    </source>
</evidence>